<protein>
    <recommendedName>
        <fullName evidence="5">3-methyladenine DNA glycosylase/8-oxoguanine DNA glycosylase</fullName>
    </recommendedName>
</protein>
<evidence type="ECO:0000313" key="3">
    <source>
        <dbReference type="EMBL" id="OQO95191.1"/>
    </source>
</evidence>
<evidence type="ECO:0008006" key="5">
    <source>
        <dbReference type="Google" id="ProtNLM"/>
    </source>
</evidence>
<dbReference type="GO" id="GO:0032131">
    <property type="term" value="F:alkylated DNA binding"/>
    <property type="evidence" value="ECO:0007669"/>
    <property type="project" value="TreeGrafter"/>
</dbReference>
<evidence type="ECO:0000256" key="1">
    <source>
        <dbReference type="ARBA" id="ARBA00022763"/>
    </source>
</evidence>
<dbReference type="Proteomes" id="UP000192591">
    <property type="component" value="Unassembled WGS sequence"/>
</dbReference>
<organism evidence="3 4">
    <name type="scientific">Saccharomonospora piscinae</name>
    <dbReference type="NCBI Taxonomy" id="687388"/>
    <lineage>
        <taxon>Bacteria</taxon>
        <taxon>Bacillati</taxon>
        <taxon>Actinomycetota</taxon>
        <taxon>Actinomycetes</taxon>
        <taxon>Pseudonocardiales</taxon>
        <taxon>Pseudonocardiaceae</taxon>
        <taxon>Saccharomonospora</taxon>
    </lineage>
</organism>
<dbReference type="InterPro" id="IPR011257">
    <property type="entry name" value="DNA_glycosylase"/>
</dbReference>
<dbReference type="InterPro" id="IPR051912">
    <property type="entry name" value="Alkylbase_DNA_Glycosylase/TA"/>
</dbReference>
<accession>A0A1V9ADM8</accession>
<dbReference type="GO" id="GO:0005737">
    <property type="term" value="C:cytoplasm"/>
    <property type="evidence" value="ECO:0007669"/>
    <property type="project" value="TreeGrafter"/>
</dbReference>
<dbReference type="AlphaFoldDB" id="A0A1V9ADM8"/>
<evidence type="ECO:0000313" key="4">
    <source>
        <dbReference type="Proteomes" id="UP000192591"/>
    </source>
</evidence>
<comment type="caution">
    <text evidence="3">The sequence shown here is derived from an EMBL/GenBank/DDBJ whole genome shotgun (WGS) entry which is preliminary data.</text>
</comment>
<gene>
    <name evidence="3" type="ORF">B1813_03200</name>
</gene>
<keyword evidence="1" id="KW-0227">DNA damage</keyword>
<name>A0A1V9ADM8_SACPI</name>
<dbReference type="GO" id="GO:0008725">
    <property type="term" value="F:DNA-3-methyladenine glycosylase activity"/>
    <property type="evidence" value="ECO:0007669"/>
    <property type="project" value="TreeGrafter"/>
</dbReference>
<proteinExistence type="predicted"/>
<dbReference type="PANTHER" id="PTHR43003:SF13">
    <property type="entry name" value="DNA-3-METHYLADENINE GLYCOSYLASE 2"/>
    <property type="match status" value="1"/>
</dbReference>
<reference evidence="3 4" key="1">
    <citation type="submission" date="2017-02" db="EMBL/GenBank/DDBJ databases">
        <title>Draft genome of Saccharomonospora sp. 154.</title>
        <authorList>
            <person name="Alonso-Carmona G.S."/>
            <person name="De La Haba R."/>
            <person name="Vera-Gargallo B."/>
            <person name="Sandoval-Trujillo A.H."/>
            <person name="Ramirez-Duran N."/>
            <person name="Ventosa A."/>
        </authorList>
    </citation>
    <scope>NUCLEOTIDE SEQUENCE [LARGE SCALE GENOMIC DNA]</scope>
    <source>
        <strain evidence="3 4">LRS4.154</strain>
    </source>
</reference>
<dbReference type="Gene3D" id="1.10.340.30">
    <property type="entry name" value="Hypothetical protein, domain 2"/>
    <property type="match status" value="1"/>
</dbReference>
<keyword evidence="2" id="KW-0234">DNA repair</keyword>
<dbReference type="GO" id="GO:0043916">
    <property type="term" value="F:DNA-7-methylguanine glycosylase activity"/>
    <property type="evidence" value="ECO:0007669"/>
    <property type="project" value="TreeGrafter"/>
</dbReference>
<dbReference type="SUPFAM" id="SSF48150">
    <property type="entry name" value="DNA-glycosylase"/>
    <property type="match status" value="1"/>
</dbReference>
<evidence type="ECO:0000256" key="2">
    <source>
        <dbReference type="ARBA" id="ARBA00023204"/>
    </source>
</evidence>
<dbReference type="GO" id="GO:0006285">
    <property type="term" value="P:base-excision repair, AP site formation"/>
    <property type="evidence" value="ECO:0007669"/>
    <property type="project" value="TreeGrafter"/>
</dbReference>
<dbReference type="PANTHER" id="PTHR43003">
    <property type="entry name" value="DNA-3-METHYLADENINE GLYCOSYLASE"/>
    <property type="match status" value="1"/>
</dbReference>
<dbReference type="GO" id="GO:0032993">
    <property type="term" value="C:protein-DNA complex"/>
    <property type="evidence" value="ECO:0007669"/>
    <property type="project" value="TreeGrafter"/>
</dbReference>
<dbReference type="STRING" id="1962155.B1813_03200"/>
<sequence length="185" mass="20551">MANPDPWDAVATSIIRQVIRAGQARKLYRLLCSEHGETITTAQGSATLFPTAETVLALPEEEFKRLGLAFKRAPLRAAARVYLDLGQKWTELDPLQLINELQSIPRIGPWTAKATVTDLTNDYALYDYADLAVRTWAAKLAPQYNWPDDAASFARVWEAATHDQLSAWTALTLAWGVRHANGVAF</sequence>
<keyword evidence="4" id="KW-1185">Reference proteome</keyword>
<dbReference type="GO" id="GO:0006307">
    <property type="term" value="P:DNA alkylation repair"/>
    <property type="evidence" value="ECO:0007669"/>
    <property type="project" value="TreeGrafter"/>
</dbReference>
<dbReference type="EMBL" id="MWIH01000002">
    <property type="protein sequence ID" value="OQO95191.1"/>
    <property type="molecule type" value="Genomic_DNA"/>
</dbReference>